<sequence length="76" mass="8085">WKEDGLINIYVRLQDPRADRAPLLYSVHGTLLVVLLLGPGPAGPGPIDPINPPNNCPANSESPVSITQMVHVILGP</sequence>
<proteinExistence type="predicted"/>
<dbReference type="EMBL" id="AMZH03014613">
    <property type="protein sequence ID" value="RRT47336.1"/>
    <property type="molecule type" value="Genomic_DNA"/>
</dbReference>
<reference evidence="1 2" key="1">
    <citation type="journal article" date="2014" name="Agronomy (Basel)">
        <title>A Draft Genome Sequence for Ensete ventricosum, the Drought-Tolerant Tree Against Hunger.</title>
        <authorList>
            <person name="Harrison J."/>
            <person name="Moore K.A."/>
            <person name="Paszkiewicz K."/>
            <person name="Jones T."/>
            <person name="Grant M."/>
            <person name="Ambacheew D."/>
            <person name="Muzemil S."/>
            <person name="Studholme D.J."/>
        </authorList>
    </citation>
    <scope>NUCLEOTIDE SEQUENCE [LARGE SCALE GENOMIC DNA]</scope>
</reference>
<protein>
    <submittedName>
        <fullName evidence="1">Uncharacterized protein</fullName>
    </submittedName>
</protein>
<feature type="non-terminal residue" evidence="1">
    <location>
        <position position="1"/>
    </location>
</feature>
<comment type="caution">
    <text evidence="1">The sequence shown here is derived from an EMBL/GenBank/DDBJ whole genome shotgun (WGS) entry which is preliminary data.</text>
</comment>
<name>A0A426Y6E7_ENSVE</name>
<dbReference type="AlphaFoldDB" id="A0A426Y6E7"/>
<gene>
    <name evidence="1" type="ORF">B296_00042273</name>
</gene>
<organism evidence="1 2">
    <name type="scientific">Ensete ventricosum</name>
    <name type="common">Abyssinian banana</name>
    <name type="synonym">Musa ensete</name>
    <dbReference type="NCBI Taxonomy" id="4639"/>
    <lineage>
        <taxon>Eukaryota</taxon>
        <taxon>Viridiplantae</taxon>
        <taxon>Streptophyta</taxon>
        <taxon>Embryophyta</taxon>
        <taxon>Tracheophyta</taxon>
        <taxon>Spermatophyta</taxon>
        <taxon>Magnoliopsida</taxon>
        <taxon>Liliopsida</taxon>
        <taxon>Zingiberales</taxon>
        <taxon>Musaceae</taxon>
        <taxon>Ensete</taxon>
    </lineage>
</organism>
<evidence type="ECO:0000313" key="1">
    <source>
        <dbReference type="EMBL" id="RRT47336.1"/>
    </source>
</evidence>
<evidence type="ECO:0000313" key="2">
    <source>
        <dbReference type="Proteomes" id="UP000287651"/>
    </source>
</evidence>
<dbReference type="Proteomes" id="UP000287651">
    <property type="component" value="Unassembled WGS sequence"/>
</dbReference>
<accession>A0A426Y6E7</accession>